<dbReference type="Proteomes" id="UP000635606">
    <property type="component" value="Unassembled WGS sequence"/>
</dbReference>
<dbReference type="EMBL" id="BOPH01000130">
    <property type="protein sequence ID" value="GIJ74156.1"/>
    <property type="molecule type" value="Genomic_DNA"/>
</dbReference>
<organism evidence="2 3">
    <name type="scientific">Virgisporangium ochraceum</name>
    <dbReference type="NCBI Taxonomy" id="65505"/>
    <lineage>
        <taxon>Bacteria</taxon>
        <taxon>Bacillati</taxon>
        <taxon>Actinomycetota</taxon>
        <taxon>Actinomycetes</taxon>
        <taxon>Micromonosporales</taxon>
        <taxon>Micromonosporaceae</taxon>
        <taxon>Virgisporangium</taxon>
    </lineage>
</organism>
<feature type="transmembrane region" description="Helical" evidence="1">
    <location>
        <begin position="77"/>
        <end position="98"/>
    </location>
</feature>
<evidence type="ECO:0000313" key="3">
    <source>
        <dbReference type="Proteomes" id="UP000635606"/>
    </source>
</evidence>
<keyword evidence="1" id="KW-1133">Transmembrane helix</keyword>
<keyword evidence="1" id="KW-0472">Membrane</keyword>
<dbReference type="AlphaFoldDB" id="A0A8J4EGX4"/>
<evidence type="ECO:0000256" key="1">
    <source>
        <dbReference type="SAM" id="Phobius"/>
    </source>
</evidence>
<gene>
    <name evidence="2" type="ORF">Voc01_090730</name>
</gene>
<evidence type="ECO:0000313" key="2">
    <source>
        <dbReference type="EMBL" id="GIJ74156.1"/>
    </source>
</evidence>
<sequence>MTSAGPQPPVVPPSDDPDADARFAAYLADVAANVDDPEWGEEHRAILDDDPETQRALFDLAEAMAAGTATTSPLSTLVTAVAVVVLAAVVMVFLIGVLI</sequence>
<name>A0A8J4EGX4_9ACTN</name>
<protein>
    <submittedName>
        <fullName evidence="2">Uncharacterized protein</fullName>
    </submittedName>
</protein>
<keyword evidence="1" id="KW-0812">Transmembrane</keyword>
<proteinExistence type="predicted"/>
<dbReference type="RefSeq" id="WP_203933961.1">
    <property type="nucleotide sequence ID" value="NZ_BOPH01000130.1"/>
</dbReference>
<reference evidence="2" key="1">
    <citation type="submission" date="2021-01" db="EMBL/GenBank/DDBJ databases">
        <title>Whole genome shotgun sequence of Virgisporangium ochraceum NBRC 16418.</title>
        <authorList>
            <person name="Komaki H."/>
            <person name="Tamura T."/>
        </authorList>
    </citation>
    <scope>NUCLEOTIDE SEQUENCE</scope>
    <source>
        <strain evidence="2">NBRC 16418</strain>
    </source>
</reference>
<comment type="caution">
    <text evidence="2">The sequence shown here is derived from an EMBL/GenBank/DDBJ whole genome shotgun (WGS) entry which is preliminary data.</text>
</comment>
<accession>A0A8J4EGX4</accession>
<keyword evidence="3" id="KW-1185">Reference proteome</keyword>